<dbReference type="PANTHER" id="PTHR21661">
    <property type="entry name" value="EPOXIDE HYDROLASE 1-RELATED"/>
    <property type="match status" value="1"/>
</dbReference>
<dbReference type="Proteomes" id="UP000183809">
    <property type="component" value="Unassembled WGS sequence"/>
</dbReference>
<evidence type="ECO:0000313" key="6">
    <source>
        <dbReference type="Proteomes" id="UP000183809"/>
    </source>
</evidence>
<dbReference type="GeneID" id="31015666"/>
<dbReference type="GO" id="GO:0004301">
    <property type="term" value="F:epoxide hydrolase activity"/>
    <property type="evidence" value="ECO:0007669"/>
    <property type="project" value="TreeGrafter"/>
</dbReference>
<dbReference type="InterPro" id="IPR016292">
    <property type="entry name" value="Epoxide_hydrolase"/>
</dbReference>
<evidence type="ECO:0000256" key="3">
    <source>
        <dbReference type="PIRSR" id="PIRSR001112-1"/>
    </source>
</evidence>
<dbReference type="RefSeq" id="XP_020128586.1">
    <property type="nucleotide sequence ID" value="XM_020275405.1"/>
</dbReference>
<dbReference type="PRINTS" id="PR00412">
    <property type="entry name" value="EPOXHYDRLASE"/>
</dbReference>
<dbReference type="EMBL" id="MNUE01000039">
    <property type="protein sequence ID" value="OJD32326.1"/>
    <property type="molecule type" value="Genomic_DNA"/>
</dbReference>
<feature type="active site" description="Proton acceptor" evidence="3">
    <location>
        <position position="396"/>
    </location>
</feature>
<evidence type="ECO:0000313" key="5">
    <source>
        <dbReference type="EMBL" id="OJD32326.1"/>
    </source>
</evidence>
<dbReference type="SUPFAM" id="SSF53474">
    <property type="entry name" value="alpha/beta-Hydrolases"/>
    <property type="match status" value="1"/>
</dbReference>
<dbReference type="OrthoDB" id="7130006at2759"/>
<dbReference type="Pfam" id="PF06441">
    <property type="entry name" value="EHN"/>
    <property type="match status" value="1"/>
</dbReference>
<proteinExistence type="inferred from homology"/>
<dbReference type="InterPro" id="IPR000639">
    <property type="entry name" value="Epox_hydrolase-like"/>
</dbReference>
<keyword evidence="6" id="KW-1185">Reference proteome</keyword>
<evidence type="ECO:0000256" key="2">
    <source>
        <dbReference type="ARBA" id="ARBA00022801"/>
    </source>
</evidence>
<dbReference type="STRING" id="236234.A0A1J9QTM1"/>
<dbReference type="InterPro" id="IPR029058">
    <property type="entry name" value="AB_hydrolase_fold"/>
</dbReference>
<evidence type="ECO:0000259" key="4">
    <source>
        <dbReference type="Pfam" id="PF06441"/>
    </source>
</evidence>
<comment type="caution">
    <text evidence="5">The sequence shown here is derived from an EMBL/GenBank/DDBJ whole genome shotgun (WGS) entry which is preliminary data.</text>
</comment>
<keyword evidence="2 5" id="KW-0378">Hydrolase</keyword>
<feature type="active site" description="Nucleophile" evidence="3">
    <location>
        <position position="213"/>
    </location>
</feature>
<protein>
    <submittedName>
        <fullName evidence="5">Epoxide hydrolase</fullName>
    </submittedName>
</protein>
<organism evidence="5 6">
    <name type="scientific">Diplodia corticola</name>
    <dbReference type="NCBI Taxonomy" id="236234"/>
    <lineage>
        <taxon>Eukaryota</taxon>
        <taxon>Fungi</taxon>
        <taxon>Dikarya</taxon>
        <taxon>Ascomycota</taxon>
        <taxon>Pezizomycotina</taxon>
        <taxon>Dothideomycetes</taxon>
        <taxon>Dothideomycetes incertae sedis</taxon>
        <taxon>Botryosphaeriales</taxon>
        <taxon>Botryosphaeriaceae</taxon>
        <taxon>Diplodia</taxon>
    </lineage>
</organism>
<dbReference type="PIRSF" id="PIRSF001112">
    <property type="entry name" value="Epoxide_hydrolase"/>
    <property type="match status" value="1"/>
</dbReference>
<comment type="similarity">
    <text evidence="1">Belongs to the peptidase S33 family.</text>
</comment>
<dbReference type="InterPro" id="IPR010497">
    <property type="entry name" value="Epoxide_hydro_N"/>
</dbReference>
<sequence>MTSPFATPPHPVTGAALSPFRVDVPDAEIQKLRTLLELCPIAAPNYPNSAQHGGRFGVTRDWLASAVSHWASPSSFDWRGHEAKINSIPHFKLSLVDDYDASGTGAAYTVHFAALFSPNPDAVPILLMHGWPGSFTEFLPILLALRDQYKDDPAALPYHLVVPSLIGFGFSTGPPLDADFGLVDQARIMAKLMAALGFGKRTGGGGYVVQGGDVGAIVSTAMAALYDDVRAAHLNLLMLREPPEGLDPAAVSYSAQELEKMQSAKQFVTTGMDYANLHGNKPSTVGLAIGSSPVALLAWIGEKMLAWSDPATAPSLDEILLNISIYWFTGCYPTSIWFYRNLVDRSRIAPEVTWKGIKGKPLGFSSFAKEIGPPPKSWVDATRVVSWYREHEQGGHFAALEQPHVLWNDVVHFIDESL</sequence>
<name>A0A1J9QTM1_9PEZI</name>
<dbReference type="PANTHER" id="PTHR21661:SF39">
    <property type="entry name" value="HYDROLASE, PUTATIVE (AFU_ORTHOLOGUE AFUA_3G08960)-RELATED"/>
    <property type="match status" value="1"/>
</dbReference>
<feature type="domain" description="Epoxide hydrolase N-terminal" evidence="4">
    <location>
        <begin position="18"/>
        <end position="138"/>
    </location>
</feature>
<dbReference type="Gene3D" id="3.40.50.1820">
    <property type="entry name" value="alpha/beta hydrolase"/>
    <property type="match status" value="1"/>
</dbReference>
<evidence type="ECO:0000256" key="1">
    <source>
        <dbReference type="ARBA" id="ARBA00010088"/>
    </source>
</evidence>
<dbReference type="GO" id="GO:0097176">
    <property type="term" value="P:epoxide metabolic process"/>
    <property type="evidence" value="ECO:0007669"/>
    <property type="project" value="TreeGrafter"/>
</dbReference>
<accession>A0A1J9QTM1</accession>
<reference evidence="5 6" key="1">
    <citation type="submission" date="2016-10" db="EMBL/GenBank/DDBJ databases">
        <title>Proteomics and genomics reveal pathogen-plant mechanisms compatible with a hemibiotrophic lifestyle of Diplodia corticola.</title>
        <authorList>
            <person name="Fernandes I."/>
            <person name="De Jonge R."/>
            <person name="Van De Peer Y."/>
            <person name="Devreese B."/>
            <person name="Alves A."/>
            <person name="Esteves A.C."/>
        </authorList>
    </citation>
    <scope>NUCLEOTIDE SEQUENCE [LARGE SCALE GENOMIC DNA]</scope>
    <source>
        <strain evidence="5 6">CBS 112549</strain>
    </source>
</reference>
<feature type="active site" description="Proton donor" evidence="3">
    <location>
        <position position="339"/>
    </location>
</feature>
<gene>
    <name evidence="5" type="ORF">BKCO1_3900091</name>
</gene>
<dbReference type="AlphaFoldDB" id="A0A1J9QTM1"/>